<protein>
    <submittedName>
        <fullName evidence="1">Uncharacterized protein</fullName>
    </submittedName>
</protein>
<keyword evidence="2" id="KW-1185">Reference proteome</keyword>
<sequence length="268" mass="29977">MIVDFLNLFEPDPEGLLRQISEHVNDEVLKWISMADYGEEADEHLAALRQVRDTGTFPREMHWCPAEVMELIRWSDPEDPDWKPGQTGELGHWMRAFSCAALLRATREPWNYGDGLGTDSTVAQMALSLDALPVDFSAQAAKFLAWLLLHSEPEGSDGQVCAYGLGLFWFALKHPAQFTDGSLISLAEWVSLRADELYQSPASELRQADAISDNRTSAPGDGLREMALHCQKRSSWELLAIKLLDLDLSTRSYDLQARVQMIGEGLLG</sequence>
<evidence type="ECO:0000313" key="1">
    <source>
        <dbReference type="EMBL" id="MFC5863058.1"/>
    </source>
</evidence>
<comment type="caution">
    <text evidence="1">The sequence shown here is derived from an EMBL/GenBank/DDBJ whole genome shotgun (WGS) entry which is preliminary data.</text>
</comment>
<accession>A0ABW1EG40</accession>
<evidence type="ECO:0000313" key="2">
    <source>
        <dbReference type="Proteomes" id="UP001596091"/>
    </source>
</evidence>
<dbReference type="Proteomes" id="UP001596091">
    <property type="component" value="Unassembled WGS sequence"/>
</dbReference>
<reference evidence="2" key="1">
    <citation type="journal article" date="2019" name="Int. J. Syst. Evol. Microbiol.">
        <title>The Global Catalogue of Microorganisms (GCM) 10K type strain sequencing project: providing services to taxonomists for standard genome sequencing and annotation.</title>
        <authorList>
            <consortium name="The Broad Institute Genomics Platform"/>
            <consortium name="The Broad Institute Genome Sequencing Center for Infectious Disease"/>
            <person name="Wu L."/>
            <person name="Ma J."/>
        </authorList>
    </citation>
    <scope>NUCLEOTIDE SEQUENCE [LARGE SCALE GENOMIC DNA]</scope>
    <source>
        <strain evidence="2">JCM 4087</strain>
    </source>
</reference>
<gene>
    <name evidence="1" type="ORF">ACFPT7_12200</name>
</gene>
<proteinExistence type="predicted"/>
<dbReference type="EMBL" id="JBHSPH010000003">
    <property type="protein sequence ID" value="MFC5863058.1"/>
    <property type="molecule type" value="Genomic_DNA"/>
</dbReference>
<organism evidence="1 2">
    <name type="scientific">Acidicapsa dinghuensis</name>
    <dbReference type="NCBI Taxonomy" id="2218256"/>
    <lineage>
        <taxon>Bacteria</taxon>
        <taxon>Pseudomonadati</taxon>
        <taxon>Acidobacteriota</taxon>
        <taxon>Terriglobia</taxon>
        <taxon>Terriglobales</taxon>
        <taxon>Acidobacteriaceae</taxon>
        <taxon>Acidicapsa</taxon>
    </lineage>
</organism>
<dbReference type="RefSeq" id="WP_263339395.1">
    <property type="nucleotide sequence ID" value="NZ_JAGSYH010000005.1"/>
</dbReference>
<name>A0ABW1EG40_9BACT</name>